<dbReference type="AlphaFoldDB" id="A0A5D2NGZ8"/>
<dbReference type="EMBL" id="CM017620">
    <property type="protein sequence ID" value="TYI02544.1"/>
    <property type="molecule type" value="Genomic_DNA"/>
</dbReference>
<reference evidence="3 4" key="1">
    <citation type="submission" date="2019-07" db="EMBL/GenBank/DDBJ databases">
        <title>WGS assembly of Gossypium tomentosum.</title>
        <authorList>
            <person name="Chen Z.J."/>
            <person name="Sreedasyam A."/>
            <person name="Ando A."/>
            <person name="Song Q."/>
            <person name="De L."/>
            <person name="Hulse-Kemp A."/>
            <person name="Ding M."/>
            <person name="Ye W."/>
            <person name="Kirkbride R."/>
            <person name="Jenkins J."/>
            <person name="Plott C."/>
            <person name="Lovell J."/>
            <person name="Lin Y.-M."/>
            <person name="Vaughn R."/>
            <person name="Liu B."/>
            <person name="Li W."/>
            <person name="Simpson S."/>
            <person name="Scheffler B."/>
            <person name="Saski C."/>
            <person name="Grover C."/>
            <person name="Hu G."/>
            <person name="Conover J."/>
            <person name="Carlson J."/>
            <person name="Shu S."/>
            <person name="Boston L."/>
            <person name="Williams M."/>
            <person name="Peterson D."/>
            <person name="Mcgee K."/>
            <person name="Jones D."/>
            <person name="Wendel J."/>
            <person name="Stelly D."/>
            <person name="Grimwood J."/>
            <person name="Schmutz J."/>
        </authorList>
    </citation>
    <scope>NUCLEOTIDE SEQUENCE [LARGE SCALE GENOMIC DNA]</scope>
    <source>
        <strain evidence="3">7179.01</strain>
    </source>
</reference>
<dbReference type="Proteomes" id="UP000322667">
    <property type="component" value="Chromosome A11"/>
</dbReference>
<feature type="compositionally biased region" description="Basic residues" evidence="1">
    <location>
        <begin position="167"/>
        <end position="176"/>
    </location>
</feature>
<accession>A0A5D2NGZ8</accession>
<dbReference type="EMBL" id="CM017620">
    <property type="protein sequence ID" value="TYI02545.1"/>
    <property type="molecule type" value="Genomic_DNA"/>
</dbReference>
<evidence type="ECO:0000256" key="1">
    <source>
        <dbReference type="SAM" id="MobiDB-lite"/>
    </source>
</evidence>
<evidence type="ECO:0000313" key="3">
    <source>
        <dbReference type="EMBL" id="TYI02544.1"/>
    </source>
</evidence>
<feature type="region of interest" description="Disordered" evidence="1">
    <location>
        <begin position="154"/>
        <end position="176"/>
    </location>
</feature>
<proteinExistence type="predicted"/>
<keyword evidence="2" id="KW-0472">Membrane</keyword>
<evidence type="ECO:0000256" key="2">
    <source>
        <dbReference type="SAM" id="Phobius"/>
    </source>
</evidence>
<keyword evidence="2" id="KW-1133">Transmembrane helix</keyword>
<gene>
    <name evidence="3" type="ORF">ES332_A11G273900v1</name>
</gene>
<keyword evidence="4" id="KW-1185">Reference proteome</keyword>
<evidence type="ECO:0000313" key="4">
    <source>
        <dbReference type="Proteomes" id="UP000322667"/>
    </source>
</evidence>
<sequence>MFPFFYLLTPQPLVQKEKRKTEEPSPLLSFNLIEKSSKRRGRFLFLSPLFGCIMTGFWFHHFWLPRFPIMGRGLRVMRATLSRTRRVNGRVMRSLRDSQVAASEMVRQNRRTRAKLELIFVANTLANQWVYDRLVEIENDPLMRNAFERTRNLGGTERNSLNMNRARAFRGRRRHP</sequence>
<name>A0A5D2NGZ8_GOSTO</name>
<protein>
    <submittedName>
        <fullName evidence="3">Uncharacterized protein</fullName>
    </submittedName>
</protein>
<keyword evidence="2" id="KW-0812">Transmembrane</keyword>
<feature type="transmembrane region" description="Helical" evidence="2">
    <location>
        <begin position="43"/>
        <end position="64"/>
    </location>
</feature>
<organism evidence="3 4">
    <name type="scientific">Gossypium tomentosum</name>
    <name type="common">Hawaiian cotton</name>
    <name type="synonym">Gossypium sandvicense</name>
    <dbReference type="NCBI Taxonomy" id="34277"/>
    <lineage>
        <taxon>Eukaryota</taxon>
        <taxon>Viridiplantae</taxon>
        <taxon>Streptophyta</taxon>
        <taxon>Embryophyta</taxon>
        <taxon>Tracheophyta</taxon>
        <taxon>Spermatophyta</taxon>
        <taxon>Magnoliopsida</taxon>
        <taxon>eudicotyledons</taxon>
        <taxon>Gunneridae</taxon>
        <taxon>Pentapetalae</taxon>
        <taxon>rosids</taxon>
        <taxon>malvids</taxon>
        <taxon>Malvales</taxon>
        <taxon>Malvaceae</taxon>
        <taxon>Malvoideae</taxon>
        <taxon>Gossypium</taxon>
    </lineage>
</organism>